<evidence type="ECO:0008006" key="3">
    <source>
        <dbReference type="Google" id="ProtNLM"/>
    </source>
</evidence>
<comment type="caution">
    <text evidence="1">The sequence shown here is derived from an EMBL/GenBank/DDBJ whole genome shotgun (WGS) entry which is preliminary data.</text>
</comment>
<reference evidence="1 2" key="1">
    <citation type="submission" date="2020-03" db="EMBL/GenBank/DDBJ databases">
        <title>Draft Genome Sequence of Cudoniella acicularis.</title>
        <authorList>
            <person name="Buettner E."/>
            <person name="Kellner H."/>
        </authorList>
    </citation>
    <scope>NUCLEOTIDE SEQUENCE [LARGE SCALE GENOMIC DNA]</scope>
    <source>
        <strain evidence="1 2">DSM 108380</strain>
    </source>
</reference>
<gene>
    <name evidence="1" type="ORF">G7Y89_g1038</name>
</gene>
<name>A0A8H4RW19_9HELO</name>
<organism evidence="1 2">
    <name type="scientific">Cudoniella acicularis</name>
    <dbReference type="NCBI Taxonomy" id="354080"/>
    <lineage>
        <taxon>Eukaryota</taxon>
        <taxon>Fungi</taxon>
        <taxon>Dikarya</taxon>
        <taxon>Ascomycota</taxon>
        <taxon>Pezizomycotina</taxon>
        <taxon>Leotiomycetes</taxon>
        <taxon>Helotiales</taxon>
        <taxon>Tricladiaceae</taxon>
        <taxon>Cudoniella</taxon>
    </lineage>
</organism>
<dbReference type="Proteomes" id="UP000566819">
    <property type="component" value="Unassembled WGS sequence"/>
</dbReference>
<dbReference type="SUPFAM" id="SSF51905">
    <property type="entry name" value="FAD/NAD(P)-binding domain"/>
    <property type="match status" value="1"/>
</dbReference>
<keyword evidence="2" id="KW-1185">Reference proteome</keyword>
<evidence type="ECO:0000313" key="1">
    <source>
        <dbReference type="EMBL" id="KAF4637040.1"/>
    </source>
</evidence>
<evidence type="ECO:0000313" key="2">
    <source>
        <dbReference type="Proteomes" id="UP000566819"/>
    </source>
</evidence>
<accession>A0A8H4RW19</accession>
<protein>
    <recommendedName>
        <fullName evidence="3">FAD-binding domain-containing protein</fullName>
    </recommendedName>
</protein>
<sequence length="284" mass="31497">MGQGKYFASRGTFGRYLVDIQVRAKVVDYDAVHGKVVVADSRVLQADLIVAADGVHSAAPTTLDLASTALLQSGPYRAFRDYKTMRLIIAASDAHGQASFKEQFAPGIFAALKSSKYQSDRYNISNHHLRIGTSNDIIKETQVHPQYPNSWFLPFGVDETCYTSTKSLRLSWKASVVRWRGTLVAVFTQHPGPAGAWGYVRYGQDEIALSCLSRLTERLEDDLANLPQPDSTQESIKRNPLVASVDYTATFWAQYLEGAKRAMLIQNTLTEQGEVGTSLRTKLE</sequence>
<dbReference type="AlphaFoldDB" id="A0A8H4RW19"/>
<dbReference type="InterPro" id="IPR036188">
    <property type="entry name" value="FAD/NAD-bd_sf"/>
</dbReference>
<dbReference type="Gene3D" id="3.50.50.60">
    <property type="entry name" value="FAD/NAD(P)-binding domain"/>
    <property type="match status" value="1"/>
</dbReference>
<dbReference type="EMBL" id="JAAMPI010000038">
    <property type="protein sequence ID" value="KAF4637040.1"/>
    <property type="molecule type" value="Genomic_DNA"/>
</dbReference>
<dbReference type="OrthoDB" id="10645489at2759"/>
<proteinExistence type="predicted"/>